<dbReference type="GO" id="GO:0044458">
    <property type="term" value="P:motile cilium assembly"/>
    <property type="evidence" value="ECO:0007669"/>
    <property type="project" value="TreeGrafter"/>
</dbReference>
<evidence type="ECO:0000256" key="9">
    <source>
        <dbReference type="ARBA" id="ARBA00038319"/>
    </source>
</evidence>
<name>A0A814M0Z3_ADIRI</name>
<dbReference type="InterPro" id="IPR006802">
    <property type="entry name" value="Radial_spoke"/>
</dbReference>
<sequence length="294" mass="33837">MGIEAKDFILDLDLLAFSGIAFSPEQRASLQTSLIILKEQYKFKTIHFWGKILGINDDYFIVQGRQKDELRHRQFLYSKDCINWNMLNPPSKEAKELVDVCQGRFTGDPSNDFEVVKYEITDEDTEDENIEEIKTTLREEDRLAASLWRIEQDALIVPYTAYILQPNGDVQRNRTFEGLTIAESTKLSNYYHFCEPIHLPKKSLVQRSTLEKSLQFLDPIDEDVPKGIFVLAIPPNQIAILLGWSVQYERGSGLVQIRSLKWPGMAFFHIPGTNRYGSLYCGIGEENKDLAFML</sequence>
<proteinExistence type="inferred from homology"/>
<dbReference type="GO" id="GO:0060294">
    <property type="term" value="P:cilium movement involved in cell motility"/>
    <property type="evidence" value="ECO:0007669"/>
    <property type="project" value="InterPro"/>
</dbReference>
<dbReference type="PANTHER" id="PTHR22069">
    <property type="entry name" value="MITOCHONDRIAL RIBOSOMAL PROTEIN S18"/>
    <property type="match status" value="1"/>
</dbReference>
<evidence type="ECO:0000256" key="4">
    <source>
        <dbReference type="ARBA" id="ARBA00022846"/>
    </source>
</evidence>
<dbReference type="AlphaFoldDB" id="A0A814M0Z3"/>
<keyword evidence="7" id="KW-0966">Cell projection</keyword>
<dbReference type="EMBL" id="CAJNOR010001088">
    <property type="protein sequence ID" value="CAF1072452.1"/>
    <property type="molecule type" value="Genomic_DNA"/>
</dbReference>
<keyword evidence="5" id="KW-0969">Cilium</keyword>
<comment type="similarity">
    <text evidence="9">Belongs to the flagellar radial spoke RSP9 family.</text>
</comment>
<keyword evidence="2" id="KW-0963">Cytoplasm</keyword>
<keyword evidence="3" id="KW-0970">Cilium biogenesis/degradation</keyword>
<dbReference type="Proteomes" id="UP000663852">
    <property type="component" value="Unassembled WGS sequence"/>
</dbReference>
<dbReference type="PANTHER" id="PTHR22069:SF0">
    <property type="entry name" value="RADIAL SPOKE HEAD PROTEIN 9 HOMOLOG"/>
    <property type="match status" value="1"/>
</dbReference>
<comment type="caution">
    <text evidence="11">The sequence shown here is derived from an EMBL/GenBank/DDBJ whole genome shotgun (WGS) entry which is preliminary data.</text>
</comment>
<dbReference type="Proteomes" id="UP000663828">
    <property type="component" value="Unassembled WGS sequence"/>
</dbReference>
<reference evidence="11" key="1">
    <citation type="submission" date="2021-02" db="EMBL/GenBank/DDBJ databases">
        <authorList>
            <person name="Nowell W R."/>
        </authorList>
    </citation>
    <scope>NUCLEOTIDE SEQUENCE</scope>
</reference>
<comment type="subcellular location">
    <subcellularLocation>
        <location evidence="8">Cell projection</location>
        <location evidence="8">Kinocilium</location>
    </subcellularLocation>
    <subcellularLocation>
        <location evidence="1">Cytoplasm</location>
        <location evidence="1">Cytoskeleton</location>
        <location evidence="1">Flagellum axoneme</location>
    </subcellularLocation>
</comment>
<dbReference type="OrthoDB" id="10258956at2759"/>
<evidence type="ECO:0000313" key="12">
    <source>
        <dbReference type="EMBL" id="CAF1218848.1"/>
    </source>
</evidence>
<evidence type="ECO:0000256" key="7">
    <source>
        <dbReference type="ARBA" id="ARBA00023273"/>
    </source>
</evidence>
<keyword evidence="4" id="KW-0282">Flagellum</keyword>
<dbReference type="GO" id="GO:0060091">
    <property type="term" value="C:kinocilium"/>
    <property type="evidence" value="ECO:0007669"/>
    <property type="project" value="UniProtKB-SubCell"/>
</dbReference>
<dbReference type="InterPro" id="IPR055316">
    <property type="entry name" value="RSP9"/>
</dbReference>
<evidence type="ECO:0000256" key="8">
    <source>
        <dbReference type="ARBA" id="ARBA00037822"/>
    </source>
</evidence>
<protein>
    <recommendedName>
        <fullName evidence="10">Radial spoke head protein 9 homolog</fullName>
    </recommendedName>
</protein>
<keyword evidence="13" id="KW-1185">Reference proteome</keyword>
<dbReference type="GO" id="GO:0035082">
    <property type="term" value="P:axoneme assembly"/>
    <property type="evidence" value="ECO:0007669"/>
    <property type="project" value="InterPro"/>
</dbReference>
<evidence type="ECO:0000256" key="5">
    <source>
        <dbReference type="ARBA" id="ARBA00023069"/>
    </source>
</evidence>
<organism evidence="11 13">
    <name type="scientific">Adineta ricciae</name>
    <name type="common">Rotifer</name>
    <dbReference type="NCBI Taxonomy" id="249248"/>
    <lineage>
        <taxon>Eukaryota</taxon>
        <taxon>Metazoa</taxon>
        <taxon>Spiralia</taxon>
        <taxon>Gnathifera</taxon>
        <taxon>Rotifera</taxon>
        <taxon>Eurotatoria</taxon>
        <taxon>Bdelloidea</taxon>
        <taxon>Adinetida</taxon>
        <taxon>Adinetidae</taxon>
        <taxon>Adineta</taxon>
    </lineage>
</organism>
<evidence type="ECO:0000256" key="6">
    <source>
        <dbReference type="ARBA" id="ARBA00023212"/>
    </source>
</evidence>
<evidence type="ECO:0000256" key="10">
    <source>
        <dbReference type="ARBA" id="ARBA00041080"/>
    </source>
</evidence>
<dbReference type="EMBL" id="CAJNOJ010000159">
    <property type="protein sequence ID" value="CAF1218848.1"/>
    <property type="molecule type" value="Genomic_DNA"/>
</dbReference>
<evidence type="ECO:0000256" key="1">
    <source>
        <dbReference type="ARBA" id="ARBA00004611"/>
    </source>
</evidence>
<keyword evidence="6" id="KW-0206">Cytoskeleton</keyword>
<dbReference type="GO" id="GO:0001534">
    <property type="term" value="C:radial spoke"/>
    <property type="evidence" value="ECO:0007669"/>
    <property type="project" value="InterPro"/>
</dbReference>
<gene>
    <name evidence="12" type="ORF">EDS130_LOCUS26303</name>
    <name evidence="11" type="ORF">XAT740_LOCUS16887</name>
</gene>
<dbReference type="Pfam" id="PF04712">
    <property type="entry name" value="Radial_spoke"/>
    <property type="match status" value="1"/>
</dbReference>
<accession>A0A814M0Z3</accession>
<evidence type="ECO:0000313" key="13">
    <source>
        <dbReference type="Proteomes" id="UP000663828"/>
    </source>
</evidence>
<evidence type="ECO:0000256" key="3">
    <source>
        <dbReference type="ARBA" id="ARBA00022794"/>
    </source>
</evidence>
<evidence type="ECO:0000313" key="11">
    <source>
        <dbReference type="EMBL" id="CAF1072452.1"/>
    </source>
</evidence>
<evidence type="ECO:0000256" key="2">
    <source>
        <dbReference type="ARBA" id="ARBA00022490"/>
    </source>
</evidence>